<accession>A0A023B969</accession>
<organism evidence="2 3">
    <name type="scientific">Gregarina niphandrodes</name>
    <name type="common">Septate eugregarine</name>
    <dbReference type="NCBI Taxonomy" id="110365"/>
    <lineage>
        <taxon>Eukaryota</taxon>
        <taxon>Sar</taxon>
        <taxon>Alveolata</taxon>
        <taxon>Apicomplexa</taxon>
        <taxon>Conoidasida</taxon>
        <taxon>Gregarinasina</taxon>
        <taxon>Eugregarinorida</taxon>
        <taxon>Gregarinidae</taxon>
        <taxon>Gregarina</taxon>
    </lineage>
</organism>
<evidence type="ECO:0000313" key="3">
    <source>
        <dbReference type="Proteomes" id="UP000019763"/>
    </source>
</evidence>
<gene>
    <name evidence="2" type="ORF">GNI_052550</name>
</gene>
<feature type="region of interest" description="Disordered" evidence="1">
    <location>
        <begin position="207"/>
        <end position="243"/>
    </location>
</feature>
<dbReference type="RefSeq" id="XP_011129820.1">
    <property type="nucleotide sequence ID" value="XM_011131518.1"/>
</dbReference>
<evidence type="ECO:0000256" key="1">
    <source>
        <dbReference type="SAM" id="MobiDB-lite"/>
    </source>
</evidence>
<feature type="compositionally biased region" description="Polar residues" evidence="1">
    <location>
        <begin position="229"/>
        <end position="243"/>
    </location>
</feature>
<dbReference type="GeneID" id="22911942"/>
<dbReference type="Gene3D" id="3.30.830.10">
    <property type="entry name" value="Metalloenzyme, LuxS/M16 peptidase-like"/>
    <property type="match status" value="1"/>
</dbReference>
<reference evidence="2" key="1">
    <citation type="submission" date="2013-12" db="EMBL/GenBank/DDBJ databases">
        <authorList>
            <person name="Omoto C.K."/>
            <person name="Sibley D."/>
            <person name="Venepally P."/>
            <person name="Hadjithomas M."/>
            <person name="Karamycheva S."/>
            <person name="Brunk B."/>
            <person name="Roos D."/>
            <person name="Caler E."/>
            <person name="Lorenzi H."/>
        </authorList>
    </citation>
    <scope>NUCLEOTIDE SEQUENCE</scope>
</reference>
<feature type="compositionally biased region" description="Low complexity" evidence="1">
    <location>
        <begin position="208"/>
        <end position="222"/>
    </location>
</feature>
<evidence type="ECO:0000313" key="2">
    <source>
        <dbReference type="EMBL" id="EZG71575.1"/>
    </source>
</evidence>
<dbReference type="AlphaFoldDB" id="A0A023B969"/>
<dbReference type="EMBL" id="AFNH02000401">
    <property type="protein sequence ID" value="EZG71575.1"/>
    <property type="molecule type" value="Genomic_DNA"/>
</dbReference>
<dbReference type="Proteomes" id="UP000019763">
    <property type="component" value="Unassembled WGS sequence"/>
</dbReference>
<name>A0A023B969_GRENI</name>
<sequence>MVESPKIADVFKTEQTNRHRPSMFNGIPYVYTMEQNEPLCTVGLIFALPKVPGLGSSLSALWKTVGSSAITCQIDEETCLLGFHVLRNDKIALDRKLQSIKKFLHSEGIKPSVFAHTFNSDKKCLLDGDPIRIFEGIVNMHTLGDVTSFKTPPHRQFPAFADIVDIETLRNILSTSKTALVSLNGNEERSRYIINVLGIGRHTTAVNTTQTKPIQTTRTQTKPPYPTKSEGQTETAPSTLASGHSIMSTSESMVCSSEEVQQSGSGSGTSVTDVGYEWDRCGDLVYVGKFWNAQEFSLIPFGDYKDAQTGWGLVPSVVETILGGGFTFSSGGPGKGLLSRYQQLVLPFVGVQHAMATTKKQWLGYHLSSSRVVSSIAARTCEDELYRLADKGPSKEELQRTKNQLSFNLEDVDTFDLLRNYGQQLLQHDRIMNLPQDYLLGIDAVTKKQIQKALAAILSRPPIKVTLYKS</sequence>
<dbReference type="InterPro" id="IPR011249">
    <property type="entry name" value="Metalloenz_LuxS/M16"/>
</dbReference>
<protein>
    <recommendedName>
        <fullName evidence="4">Peptidase M16 inactive domain protein</fullName>
    </recommendedName>
</protein>
<dbReference type="GO" id="GO:0046872">
    <property type="term" value="F:metal ion binding"/>
    <property type="evidence" value="ECO:0007669"/>
    <property type="project" value="InterPro"/>
</dbReference>
<dbReference type="VEuPathDB" id="CryptoDB:GNI_052550"/>
<proteinExistence type="predicted"/>
<comment type="caution">
    <text evidence="2">The sequence shown here is derived from an EMBL/GenBank/DDBJ whole genome shotgun (WGS) entry which is preliminary data.</text>
</comment>
<evidence type="ECO:0008006" key="4">
    <source>
        <dbReference type="Google" id="ProtNLM"/>
    </source>
</evidence>
<keyword evidence="3" id="KW-1185">Reference proteome</keyword>
<dbReference type="SUPFAM" id="SSF63411">
    <property type="entry name" value="LuxS/MPP-like metallohydrolase"/>
    <property type="match status" value="1"/>
</dbReference>